<evidence type="ECO:0000256" key="7">
    <source>
        <dbReference type="ARBA" id="ARBA00023177"/>
    </source>
</evidence>
<dbReference type="InterPro" id="IPR001905">
    <property type="entry name" value="Ammonium_transpt"/>
</dbReference>
<dbReference type="Pfam" id="PF00909">
    <property type="entry name" value="Ammonium_transp"/>
    <property type="match status" value="1"/>
</dbReference>
<dbReference type="AlphaFoldDB" id="B1VG66"/>
<reference evidence="11 12" key="1">
    <citation type="journal article" date="2008" name="J. Biotechnol.">
        <title>The lifestyle of Corynebacterium urealyticum derived from its complete genome sequence established by pyrosequencing.</title>
        <authorList>
            <person name="Tauch A."/>
            <person name="Trost E."/>
            <person name="Tilker A."/>
            <person name="Ludewig U."/>
            <person name="Schneiker S."/>
            <person name="Goesmann A."/>
            <person name="Arnold W."/>
            <person name="Bekel T."/>
            <person name="Brinkrolf K."/>
            <person name="Brune I."/>
            <person name="Goetker S."/>
            <person name="Kalinowski J."/>
            <person name="Kamp P.-B."/>
            <person name="Lobo F.P."/>
            <person name="Viehoever P."/>
            <person name="Weisshaar B."/>
            <person name="Soriano F."/>
            <person name="Droege M."/>
            <person name="Puehler A."/>
        </authorList>
    </citation>
    <scope>NUCLEOTIDE SEQUENCE [LARGE SCALE GENOMIC DNA]</scope>
    <source>
        <strain evidence="12">ATCC 43042 / DSM 7109</strain>
    </source>
</reference>
<sequence length="341" mass="35188">MPNAVNVLFQMTFAMIATAIISGSLANRVKIHTWLIFTAVWVVLVYAPMAHMVWGGGLLGEGANSLSAWLFGTHMEGAEAVANIAPIDFAGGTVIHINAGVAGLVLALIIGKSQSFMKEPDTPHNLPLVMLGAALLWFGWFGFNGGSAMAADGSAALVCLNTCVAVCAAMLGWMVSERIRTGYVTSLGTASGVVAGLVVITPGAGDMSPLTSMLAGVVGGVLASYSISLKYRLGFDDSLDVVGLHLAAGLWGTIAPGLFASGRGLLTGGGVDGAKLLVVQVLIAVIAAVFGAVLTAVIALLLKHTLGWRISAEEENAGIDVTHHRERAYHTVADEAVAQRE</sequence>
<dbReference type="STRING" id="504474.cu0795"/>
<comment type="subcellular location">
    <subcellularLocation>
        <location evidence="1">Membrane</location>
        <topology evidence="1">Multi-pass membrane protein</topology>
    </subcellularLocation>
</comment>
<proteinExistence type="inferred from homology"/>
<feature type="transmembrane region" description="Helical" evidence="9">
    <location>
        <begin position="155"/>
        <end position="175"/>
    </location>
</feature>
<evidence type="ECO:0000313" key="11">
    <source>
        <dbReference type="EMBL" id="CAQ04755.1"/>
    </source>
</evidence>
<evidence type="ECO:0000256" key="9">
    <source>
        <dbReference type="SAM" id="Phobius"/>
    </source>
</evidence>
<dbReference type="PANTHER" id="PTHR43029">
    <property type="entry name" value="AMMONIUM TRANSPORTER MEP2"/>
    <property type="match status" value="1"/>
</dbReference>
<dbReference type="EMBL" id="AM942444">
    <property type="protein sequence ID" value="CAQ04755.1"/>
    <property type="molecule type" value="Genomic_DNA"/>
</dbReference>
<evidence type="ECO:0000256" key="5">
    <source>
        <dbReference type="ARBA" id="ARBA00022989"/>
    </source>
</evidence>
<dbReference type="GO" id="GO:0005886">
    <property type="term" value="C:plasma membrane"/>
    <property type="evidence" value="ECO:0007669"/>
    <property type="project" value="TreeGrafter"/>
</dbReference>
<keyword evidence="3" id="KW-0813">Transport</keyword>
<dbReference type="HOGENOM" id="CLU_000445_33_0_11"/>
<keyword evidence="5 9" id="KW-1133">Transmembrane helix</keyword>
<keyword evidence="6 9" id="KW-0472">Membrane</keyword>
<dbReference type="InterPro" id="IPR029020">
    <property type="entry name" value="Ammonium/urea_transptr"/>
</dbReference>
<feature type="transmembrane region" description="Helical" evidence="9">
    <location>
        <begin position="123"/>
        <end position="143"/>
    </location>
</feature>
<evidence type="ECO:0000256" key="2">
    <source>
        <dbReference type="ARBA" id="ARBA00005887"/>
    </source>
</evidence>
<name>B1VG66_CORU7</name>
<dbReference type="PANTHER" id="PTHR43029:SF10">
    <property type="entry name" value="AMMONIUM TRANSPORTER MEP2"/>
    <property type="match status" value="1"/>
</dbReference>
<dbReference type="Proteomes" id="UP000001727">
    <property type="component" value="Chromosome"/>
</dbReference>
<accession>B1VG66</accession>
<keyword evidence="7" id="KW-0924">Ammonia transport</keyword>
<dbReference type="eggNOG" id="COG0004">
    <property type="taxonomic scope" value="Bacteria"/>
</dbReference>
<organism evidence="11 12">
    <name type="scientific">Corynebacterium urealyticum (strain ATCC 43042 / DSM 7109)</name>
    <dbReference type="NCBI Taxonomy" id="504474"/>
    <lineage>
        <taxon>Bacteria</taxon>
        <taxon>Bacillati</taxon>
        <taxon>Actinomycetota</taxon>
        <taxon>Actinomycetes</taxon>
        <taxon>Mycobacteriales</taxon>
        <taxon>Corynebacteriaceae</taxon>
        <taxon>Corynebacterium</taxon>
    </lineage>
</organism>
<dbReference type="GO" id="GO:0008519">
    <property type="term" value="F:ammonium channel activity"/>
    <property type="evidence" value="ECO:0007669"/>
    <property type="project" value="InterPro"/>
</dbReference>
<dbReference type="KEGG" id="cur:cu0795"/>
<evidence type="ECO:0000256" key="6">
    <source>
        <dbReference type="ARBA" id="ARBA00023136"/>
    </source>
</evidence>
<evidence type="ECO:0000256" key="1">
    <source>
        <dbReference type="ARBA" id="ARBA00004141"/>
    </source>
</evidence>
<comment type="similarity">
    <text evidence="2">Belongs to the ammonia transporter channel (TC 1.A.11.2) family.</text>
</comment>
<evidence type="ECO:0000259" key="10">
    <source>
        <dbReference type="Pfam" id="PF00909"/>
    </source>
</evidence>
<feature type="transmembrane region" description="Helical" evidence="9">
    <location>
        <begin position="6"/>
        <end position="26"/>
    </location>
</feature>
<feature type="transmembrane region" description="Helical" evidence="9">
    <location>
        <begin position="89"/>
        <end position="111"/>
    </location>
</feature>
<evidence type="ECO:0000256" key="3">
    <source>
        <dbReference type="ARBA" id="ARBA00022448"/>
    </source>
</evidence>
<feature type="domain" description="Ammonium transporter AmtB-like" evidence="10">
    <location>
        <begin position="3"/>
        <end position="329"/>
    </location>
</feature>
<feature type="transmembrane region" description="Helical" evidence="9">
    <location>
        <begin position="279"/>
        <end position="302"/>
    </location>
</feature>
<feature type="transmembrane region" description="Helical" evidence="9">
    <location>
        <begin position="210"/>
        <end position="229"/>
    </location>
</feature>
<keyword evidence="4 9" id="KW-0812">Transmembrane</keyword>
<dbReference type="InterPro" id="IPR024041">
    <property type="entry name" value="NH4_transpt_AmtB-like_dom"/>
</dbReference>
<evidence type="ECO:0000313" key="12">
    <source>
        <dbReference type="Proteomes" id="UP000001727"/>
    </source>
</evidence>
<gene>
    <name evidence="11" type="ordered locus">cu0795</name>
</gene>
<dbReference type="SUPFAM" id="SSF111352">
    <property type="entry name" value="Ammonium transporter"/>
    <property type="match status" value="1"/>
</dbReference>
<feature type="transmembrane region" description="Helical" evidence="9">
    <location>
        <begin position="241"/>
        <end position="259"/>
    </location>
</feature>
<evidence type="ECO:0000256" key="4">
    <source>
        <dbReference type="ARBA" id="ARBA00022692"/>
    </source>
</evidence>
<dbReference type="Gene3D" id="1.10.3430.10">
    <property type="entry name" value="Ammonium transporter AmtB like domains"/>
    <property type="match status" value="1"/>
</dbReference>
<evidence type="ECO:0000256" key="8">
    <source>
        <dbReference type="ARBA" id="ARBA00050025"/>
    </source>
</evidence>
<protein>
    <recommendedName>
        <fullName evidence="8">Ammonium transporter</fullName>
    </recommendedName>
</protein>
<feature type="transmembrane region" description="Helical" evidence="9">
    <location>
        <begin position="182"/>
        <end position="204"/>
    </location>
</feature>
<keyword evidence="12" id="KW-1185">Reference proteome</keyword>
<feature type="transmembrane region" description="Helical" evidence="9">
    <location>
        <begin position="33"/>
        <end position="54"/>
    </location>
</feature>